<dbReference type="EMBL" id="CP134537">
    <property type="protein sequence ID" value="WNH09843.1"/>
    <property type="molecule type" value="Genomic_DNA"/>
</dbReference>
<protein>
    <submittedName>
        <fullName evidence="1">Uncharacterized protein</fullName>
    </submittedName>
</protein>
<dbReference type="RefSeq" id="WP_415866210.1">
    <property type="nucleotide sequence ID" value="NZ_CP134537.1"/>
</dbReference>
<dbReference type="SUPFAM" id="SSF63411">
    <property type="entry name" value="LuxS/MPP-like metallohydrolase"/>
    <property type="match status" value="1"/>
</dbReference>
<reference evidence="1 2" key="1">
    <citation type="submission" date="2023-09" db="EMBL/GenBank/DDBJ databases">
        <title>Thalassobella suaedae gen. nov., sp. nov., a marine bacterium of the family Flavobacteriaceae isolated from a halophyte Suaeda japonica.</title>
        <authorList>
            <person name="Lee S.Y."/>
            <person name="Hwang C.Y."/>
        </authorList>
    </citation>
    <scope>NUCLEOTIDE SEQUENCE [LARGE SCALE GENOMIC DNA]</scope>
    <source>
        <strain evidence="1 2">HL-DH14</strain>
    </source>
</reference>
<dbReference type="Gene3D" id="3.30.830.10">
    <property type="entry name" value="Metalloenzyme, LuxS/M16 peptidase-like"/>
    <property type="match status" value="1"/>
</dbReference>
<accession>A0ABY9XVH5</accession>
<gene>
    <name evidence="1" type="ORF">RHP51_03810</name>
</gene>
<evidence type="ECO:0000313" key="2">
    <source>
        <dbReference type="Proteomes" id="UP001302806"/>
    </source>
</evidence>
<evidence type="ECO:0000313" key="1">
    <source>
        <dbReference type="EMBL" id="WNH09843.1"/>
    </source>
</evidence>
<organism evidence="1 2">
    <name type="scientific">Thalassobellus suaedae</name>
    <dbReference type="NCBI Taxonomy" id="3074124"/>
    <lineage>
        <taxon>Bacteria</taxon>
        <taxon>Pseudomonadati</taxon>
        <taxon>Bacteroidota</taxon>
        <taxon>Flavobacteriia</taxon>
        <taxon>Flavobacteriales</taxon>
        <taxon>Flavobacteriaceae</taxon>
        <taxon>Thalassobellus</taxon>
    </lineage>
</organism>
<sequence length="97" mass="11247">MVGIVNGELQNIANGTISDEDLSKIRTNFLKEYEQAKDKNSFDMQLLTKYFRFKENINDPKHFESIVKSMSKQDIQNIAKQVLNTGKSYEVVFKPKQ</sequence>
<name>A0ABY9XVH5_9FLAO</name>
<dbReference type="InterPro" id="IPR011249">
    <property type="entry name" value="Metalloenz_LuxS/M16"/>
</dbReference>
<dbReference type="Proteomes" id="UP001302806">
    <property type="component" value="Chromosome"/>
</dbReference>
<proteinExistence type="predicted"/>